<feature type="active site" description="Proton donor" evidence="2">
    <location>
        <position position="182"/>
    </location>
</feature>
<evidence type="ECO:0000313" key="5">
    <source>
        <dbReference type="Proteomes" id="UP000812270"/>
    </source>
</evidence>
<evidence type="ECO:0000256" key="1">
    <source>
        <dbReference type="ARBA" id="ARBA00022801"/>
    </source>
</evidence>
<dbReference type="GO" id="GO:0052757">
    <property type="term" value="F:chondroitin hydrolase activity"/>
    <property type="evidence" value="ECO:0007669"/>
    <property type="project" value="TreeGrafter"/>
</dbReference>
<feature type="binding site" evidence="3">
    <location>
        <position position="258"/>
    </location>
    <ligand>
        <name>substrate</name>
    </ligand>
</feature>
<feature type="binding site" evidence="3">
    <location>
        <position position="385"/>
    </location>
    <ligand>
        <name>substrate</name>
    </ligand>
</feature>
<feature type="binding site" evidence="3">
    <location>
        <position position="117"/>
    </location>
    <ligand>
        <name>substrate</name>
    </ligand>
</feature>
<keyword evidence="1 4" id="KW-0378">Hydrolase</keyword>
<comment type="caution">
    <text evidence="4">The sequence shown here is derived from an EMBL/GenBank/DDBJ whole genome shotgun (WGS) entry which is preliminary data.</text>
</comment>
<dbReference type="InterPro" id="IPR010905">
    <property type="entry name" value="Glyco_hydro_88"/>
</dbReference>
<organism evidence="4 5">
    <name type="scientific">Pinibacter aurantiacus</name>
    <dbReference type="NCBI Taxonomy" id="2851599"/>
    <lineage>
        <taxon>Bacteria</taxon>
        <taxon>Pseudomonadati</taxon>
        <taxon>Bacteroidota</taxon>
        <taxon>Chitinophagia</taxon>
        <taxon>Chitinophagales</taxon>
        <taxon>Chitinophagaceae</taxon>
        <taxon>Pinibacter</taxon>
    </lineage>
</organism>
<feature type="active site" description="Nucleophile" evidence="2">
    <location>
        <position position="117"/>
    </location>
</feature>
<name>A0A9E2S9S5_9BACT</name>
<dbReference type="Pfam" id="PF07470">
    <property type="entry name" value="Glyco_hydro_88"/>
    <property type="match status" value="1"/>
</dbReference>
<feature type="binding site" evidence="3">
    <location>
        <position position="254"/>
    </location>
    <ligand>
        <name>substrate</name>
    </ligand>
</feature>
<feature type="binding site" evidence="3">
    <location>
        <position position="182"/>
    </location>
    <ligand>
        <name>substrate</name>
    </ligand>
</feature>
<dbReference type="InterPro" id="IPR052369">
    <property type="entry name" value="UG_Glycosaminoglycan_Hydrolase"/>
</dbReference>
<sequence length="415" mass="47831">MKRNGLLGAILLMTATVVVIAFIGKKEERNMAEHSFDVAEKQYRLMLDQTNDLLHYPRTSDSSGHTKYVDMSDWTGGFWPGNLWYVFEYTHDTAWKSAAIKWTESLEQNQFNTSHHDLGFMMYCSFGNAYRITHNEKYKDVLIQSAKSLITRFNPTVGCIKSWNYRKSWDGKTEWHYPVIIDNLMNLELLFFASKVTGDPIYKNIAIHHAETMMRNQIRADYSSFHVVNYDTVSGKVLNQQTCQGFADNSTWARGQAWGIYGFTMIYRETGDKQFLTTAKKMADFYMNNPNLPADKIPYWDFNVNETGYTAQWNYEPTKINYKVRDVSAAAVVSSALFELSGYLGEEGKKYKDFAISSMKTLSTSNYMATPGSNAYFLLKHSVGSFPHNAEIDVPIVYADYYYLEALLRYQKIDN</sequence>
<accession>A0A9E2S9S5</accession>
<feature type="binding site" evidence="3">
    <location>
        <position position="242"/>
    </location>
    <ligand>
        <name>substrate</name>
    </ligand>
</feature>
<keyword evidence="5" id="KW-1185">Reference proteome</keyword>
<dbReference type="PANTHER" id="PTHR36845">
    <property type="entry name" value="HYDROLASE, PUTATIVE (AFU_ORTHOLOGUE AFUA_7G05090)-RELATED"/>
    <property type="match status" value="1"/>
</dbReference>
<protein>
    <submittedName>
        <fullName evidence="4">Glycoside hydrolase family 88 protein</fullName>
    </submittedName>
</protein>
<dbReference type="EMBL" id="JAHSPG010000011">
    <property type="protein sequence ID" value="MBV4358197.1"/>
    <property type="molecule type" value="Genomic_DNA"/>
</dbReference>
<dbReference type="AlphaFoldDB" id="A0A9E2S9S5"/>
<evidence type="ECO:0000256" key="2">
    <source>
        <dbReference type="PIRSR" id="PIRSR610905-1"/>
    </source>
</evidence>
<reference evidence="4" key="1">
    <citation type="submission" date="2021-06" db="EMBL/GenBank/DDBJ databases">
        <authorList>
            <person name="Huq M.A."/>
        </authorList>
    </citation>
    <scope>NUCLEOTIDE SEQUENCE</scope>
    <source>
        <strain evidence="4">MAH-26</strain>
    </source>
</reference>
<proteinExistence type="predicted"/>
<dbReference type="PANTHER" id="PTHR36845:SF1">
    <property type="entry name" value="HYDROLASE, PUTATIVE (AFU_ORTHOLOGUE AFUA_7G05090)-RELATED"/>
    <property type="match status" value="1"/>
</dbReference>
<evidence type="ECO:0000256" key="3">
    <source>
        <dbReference type="PIRSR" id="PIRSR610905-2"/>
    </source>
</evidence>
<gene>
    <name evidence="4" type="ORF">KTO63_13615</name>
</gene>
<dbReference type="Proteomes" id="UP000812270">
    <property type="component" value="Unassembled WGS sequence"/>
</dbReference>
<evidence type="ECO:0000313" key="4">
    <source>
        <dbReference type="EMBL" id="MBV4358197.1"/>
    </source>
</evidence>
<dbReference type="GO" id="GO:0000272">
    <property type="term" value="P:polysaccharide catabolic process"/>
    <property type="evidence" value="ECO:0007669"/>
    <property type="project" value="TreeGrafter"/>
</dbReference>